<reference evidence="2 3" key="2">
    <citation type="journal article" date="2019" name="G3 (Bethesda)">
        <title>Hybrid Assembly of the Genome of the Entomopathogenic Nematode Steinernema carpocapsae Identifies the X-Chromosome.</title>
        <authorList>
            <person name="Serra L."/>
            <person name="Macchietto M."/>
            <person name="Macias-Munoz A."/>
            <person name="McGill C.J."/>
            <person name="Rodriguez I.M."/>
            <person name="Rodriguez B."/>
            <person name="Murad R."/>
            <person name="Mortazavi A."/>
        </authorList>
    </citation>
    <scope>NUCLEOTIDE SEQUENCE [LARGE SCALE GENOMIC DNA]</scope>
    <source>
        <strain evidence="2 3">ALL</strain>
    </source>
</reference>
<name>A0A4U5MFV7_STECR</name>
<comment type="caution">
    <text evidence="2">The sequence shown here is derived from an EMBL/GenBank/DDBJ whole genome shotgun (WGS) entry which is preliminary data.</text>
</comment>
<dbReference type="Proteomes" id="UP000298663">
    <property type="component" value="Unassembled WGS sequence"/>
</dbReference>
<gene>
    <name evidence="2" type="ORF">L596_023923</name>
</gene>
<keyword evidence="1" id="KW-1133">Transmembrane helix</keyword>
<keyword evidence="3" id="KW-1185">Reference proteome</keyword>
<keyword evidence="1" id="KW-0812">Transmembrane</keyword>
<sequence>MQAPSRETIALRFVIFSRRFVSEPVFVNIPISVSIEANLVCGAVDLLLSVVLLMVARYYLQPFTSAPPPTRFV</sequence>
<evidence type="ECO:0000313" key="2">
    <source>
        <dbReference type="EMBL" id="TKR67833.1"/>
    </source>
</evidence>
<proteinExistence type="predicted"/>
<keyword evidence="1" id="KW-0472">Membrane</keyword>
<organism evidence="2 3">
    <name type="scientific">Steinernema carpocapsae</name>
    <name type="common">Entomopathogenic nematode</name>
    <dbReference type="NCBI Taxonomy" id="34508"/>
    <lineage>
        <taxon>Eukaryota</taxon>
        <taxon>Metazoa</taxon>
        <taxon>Ecdysozoa</taxon>
        <taxon>Nematoda</taxon>
        <taxon>Chromadorea</taxon>
        <taxon>Rhabditida</taxon>
        <taxon>Tylenchina</taxon>
        <taxon>Panagrolaimomorpha</taxon>
        <taxon>Strongyloidoidea</taxon>
        <taxon>Steinernematidae</taxon>
        <taxon>Steinernema</taxon>
    </lineage>
</organism>
<evidence type="ECO:0000313" key="3">
    <source>
        <dbReference type="Proteomes" id="UP000298663"/>
    </source>
</evidence>
<protein>
    <submittedName>
        <fullName evidence="2">Uncharacterized protein</fullName>
    </submittedName>
</protein>
<evidence type="ECO:0000256" key="1">
    <source>
        <dbReference type="SAM" id="Phobius"/>
    </source>
</evidence>
<accession>A0A4U5MFV7</accession>
<dbReference type="AlphaFoldDB" id="A0A4U5MFV7"/>
<feature type="transmembrane region" description="Helical" evidence="1">
    <location>
        <begin position="39"/>
        <end position="60"/>
    </location>
</feature>
<dbReference type="EMBL" id="AZBU02000008">
    <property type="protein sequence ID" value="TKR67833.1"/>
    <property type="molecule type" value="Genomic_DNA"/>
</dbReference>
<reference evidence="2 3" key="1">
    <citation type="journal article" date="2015" name="Genome Biol.">
        <title>Comparative genomics of Steinernema reveals deeply conserved gene regulatory networks.</title>
        <authorList>
            <person name="Dillman A.R."/>
            <person name="Macchietto M."/>
            <person name="Porter C.F."/>
            <person name="Rogers A."/>
            <person name="Williams B."/>
            <person name="Antoshechkin I."/>
            <person name="Lee M.M."/>
            <person name="Goodwin Z."/>
            <person name="Lu X."/>
            <person name="Lewis E.E."/>
            <person name="Goodrich-Blair H."/>
            <person name="Stock S.P."/>
            <person name="Adams B.J."/>
            <person name="Sternberg P.W."/>
            <person name="Mortazavi A."/>
        </authorList>
    </citation>
    <scope>NUCLEOTIDE SEQUENCE [LARGE SCALE GENOMIC DNA]</scope>
    <source>
        <strain evidence="2 3">ALL</strain>
    </source>
</reference>